<dbReference type="SUPFAM" id="SSF52743">
    <property type="entry name" value="Subtilisin-like"/>
    <property type="match status" value="1"/>
</dbReference>
<keyword evidence="2" id="KW-0865">Zymogen</keyword>
<evidence type="ECO:0000259" key="8">
    <source>
        <dbReference type="Pfam" id="PF00082"/>
    </source>
</evidence>
<dbReference type="GO" id="GO:0004252">
    <property type="term" value="F:serine-type endopeptidase activity"/>
    <property type="evidence" value="ECO:0007669"/>
    <property type="project" value="UniProtKB-EC"/>
</dbReference>
<evidence type="ECO:0000256" key="4">
    <source>
        <dbReference type="ARBA" id="ARBA00023619"/>
    </source>
</evidence>
<dbReference type="Gene3D" id="3.40.50.200">
    <property type="entry name" value="Peptidase S8/S53 domain"/>
    <property type="match status" value="1"/>
</dbReference>
<dbReference type="VEuPathDB" id="ToxoDB:ETH_00022120"/>
<dbReference type="InterPro" id="IPR036852">
    <property type="entry name" value="Peptidase_S8/S53_dom_sf"/>
</dbReference>
<evidence type="ECO:0000256" key="3">
    <source>
        <dbReference type="ARBA" id="ARBA00023529"/>
    </source>
</evidence>
<evidence type="ECO:0000256" key="6">
    <source>
        <dbReference type="SAM" id="MobiDB-lite"/>
    </source>
</evidence>
<dbReference type="VEuPathDB" id="ToxoDB:ETH2_1125200"/>
<feature type="region of interest" description="Disordered" evidence="6">
    <location>
        <begin position="354"/>
        <end position="385"/>
    </location>
</feature>
<evidence type="ECO:0000313" key="10">
    <source>
        <dbReference type="Proteomes" id="UP000030747"/>
    </source>
</evidence>
<comment type="caution">
    <text evidence="5">Lacks conserved residue(s) required for the propagation of feature annotation.</text>
</comment>
<feature type="domain" description="Peptidase S8/S53" evidence="8">
    <location>
        <begin position="16"/>
        <end position="237"/>
    </location>
</feature>
<dbReference type="InterPro" id="IPR051048">
    <property type="entry name" value="Peptidase_S8/S53_subtilisin"/>
</dbReference>
<dbReference type="PROSITE" id="PS51892">
    <property type="entry name" value="SUBTILASE"/>
    <property type="match status" value="1"/>
</dbReference>
<keyword evidence="7" id="KW-1133">Transmembrane helix</keyword>
<dbReference type="AlphaFoldDB" id="U6L7W4"/>
<gene>
    <name evidence="9" type="ORF">ETH_00022120</name>
</gene>
<dbReference type="RefSeq" id="XP_013236049.1">
    <property type="nucleotide sequence ID" value="XM_013380595.1"/>
</dbReference>
<sequence length="454" mass="47377">MTADSFSAEREHTAEVGDDATHIAGIIAAAPETGAVPGCAPESRVLSAAFADSAGRGTTASLLRAIDSSIEQGVSVLLNSWQATAAAAASSSSSSSSSSIYRALSFAAKANGGKGILIINAAGGSQKEIDEGTTLYPISLGIDNTINVAALSPSGSLASYSNYGASVHLAAPGEKILSSATNNGHKIRAATSAAAAFVAAAAALVFGVFTEFRSAAAAAEVKELLKATAAAKETLQQHTQWGAAVDAAAAVMAAQLGGAFIQVDCMDRKFLLKPRESRVVSVYVRAFIPGEFKAFLNVGVRAAKQFSGEAKEGQIPIWFNSFKFISAEEIEENDLTSLEAETAFEDLLLQQQQQQGDPAAAAEDQQQQQDSENYGEGEKDDLEDSGEINSQKEFENENEKFCKVQDGFVQVISVRDLLGEEEPEEGFGYTGAIVAGASISFLAIGGVFYLVQNK</sequence>
<evidence type="ECO:0000256" key="7">
    <source>
        <dbReference type="SAM" id="Phobius"/>
    </source>
</evidence>
<feature type="transmembrane region" description="Helical" evidence="7">
    <location>
        <begin position="427"/>
        <end position="451"/>
    </location>
</feature>
<organism evidence="9 10">
    <name type="scientific">Eimeria tenella</name>
    <name type="common">Coccidian parasite</name>
    <dbReference type="NCBI Taxonomy" id="5802"/>
    <lineage>
        <taxon>Eukaryota</taxon>
        <taxon>Sar</taxon>
        <taxon>Alveolata</taxon>
        <taxon>Apicomplexa</taxon>
        <taxon>Conoidasida</taxon>
        <taxon>Coccidia</taxon>
        <taxon>Eucoccidiorida</taxon>
        <taxon>Eimeriorina</taxon>
        <taxon>Eimeriidae</taxon>
        <taxon>Eimeria</taxon>
    </lineage>
</organism>
<dbReference type="InterPro" id="IPR000209">
    <property type="entry name" value="Peptidase_S8/S53_dom"/>
</dbReference>
<dbReference type="OrthoDB" id="531541at2759"/>
<dbReference type="PANTHER" id="PTHR43399:SF4">
    <property type="entry name" value="CELL WALL-ASSOCIATED PROTEASE"/>
    <property type="match status" value="1"/>
</dbReference>
<evidence type="ECO:0000256" key="1">
    <source>
        <dbReference type="ARBA" id="ARBA00011073"/>
    </source>
</evidence>
<keyword evidence="7" id="KW-0812">Transmembrane</keyword>
<proteinExistence type="inferred from homology"/>
<reference evidence="9" key="2">
    <citation type="submission" date="2013-10" db="EMBL/GenBank/DDBJ databases">
        <authorList>
            <person name="Aslett M."/>
        </authorList>
    </citation>
    <scope>NUCLEOTIDE SEQUENCE [LARGE SCALE GENOMIC DNA]</scope>
    <source>
        <strain evidence="9">Houghton</strain>
    </source>
</reference>
<comment type="similarity">
    <text evidence="1 5">Belongs to the peptidase S8 family.</text>
</comment>
<evidence type="ECO:0000256" key="2">
    <source>
        <dbReference type="ARBA" id="ARBA00023145"/>
    </source>
</evidence>
<protein>
    <recommendedName>
        <fullName evidence="4">subtilisin</fullName>
        <ecNumber evidence="4">3.4.21.62</ecNumber>
    </recommendedName>
</protein>
<dbReference type="Proteomes" id="UP000030747">
    <property type="component" value="Unassembled WGS sequence"/>
</dbReference>
<feature type="non-terminal residue" evidence="9">
    <location>
        <position position="454"/>
    </location>
</feature>
<dbReference type="Pfam" id="PF00082">
    <property type="entry name" value="Peptidase_S8"/>
    <property type="match status" value="1"/>
</dbReference>
<dbReference type="PANTHER" id="PTHR43399">
    <property type="entry name" value="SUBTILISIN-RELATED"/>
    <property type="match status" value="1"/>
</dbReference>
<keyword evidence="10" id="KW-1185">Reference proteome</keyword>
<dbReference type="GeneID" id="25253536"/>
<reference evidence="9" key="1">
    <citation type="submission" date="2013-10" db="EMBL/GenBank/DDBJ databases">
        <title>Genomic analysis of the causative agents of coccidiosis in chickens.</title>
        <authorList>
            <person name="Reid A.J."/>
            <person name="Blake D."/>
            <person name="Billington K."/>
            <person name="Browne H."/>
            <person name="Dunn M."/>
            <person name="Hung S."/>
            <person name="Kawahara F."/>
            <person name="Miranda-Saavedra D."/>
            <person name="Mourier T."/>
            <person name="Nagra H."/>
            <person name="Otto T.D."/>
            <person name="Rawlings N."/>
            <person name="Sanchez A."/>
            <person name="Sanders M."/>
            <person name="Subramaniam C."/>
            <person name="Tay Y."/>
            <person name="Dear P."/>
            <person name="Doerig C."/>
            <person name="Gruber A."/>
            <person name="Parkinson J."/>
            <person name="Shirley M."/>
            <person name="Wan K.L."/>
            <person name="Berriman M."/>
            <person name="Tomley F."/>
            <person name="Pain A."/>
        </authorList>
    </citation>
    <scope>NUCLEOTIDE SEQUENCE [LARGE SCALE GENOMIC DNA]</scope>
    <source>
        <strain evidence="9">Houghton</strain>
    </source>
</reference>
<name>U6L7W4_EIMTE</name>
<keyword evidence="7" id="KW-0472">Membrane</keyword>
<feature type="compositionally biased region" description="Low complexity" evidence="6">
    <location>
        <begin position="354"/>
        <end position="370"/>
    </location>
</feature>
<accession>U6L7W4</accession>
<comment type="catalytic activity">
    <reaction evidence="3">
        <text>Hydrolysis of proteins with broad specificity for peptide bonds, and a preference for a large uncharged residue in P1. Hydrolyzes peptide amides.</text>
        <dbReference type="EC" id="3.4.21.62"/>
    </reaction>
</comment>
<evidence type="ECO:0000256" key="5">
    <source>
        <dbReference type="PROSITE-ProRule" id="PRU01240"/>
    </source>
</evidence>
<dbReference type="EMBL" id="HG678157">
    <property type="protein sequence ID" value="CDJ45303.1"/>
    <property type="molecule type" value="Genomic_DNA"/>
</dbReference>
<evidence type="ECO:0000313" key="9">
    <source>
        <dbReference type="EMBL" id="CDJ45303.1"/>
    </source>
</evidence>
<feature type="compositionally biased region" description="Acidic residues" evidence="6">
    <location>
        <begin position="373"/>
        <end position="385"/>
    </location>
</feature>
<dbReference type="EC" id="3.4.21.62" evidence="4"/>
<dbReference type="GO" id="GO:0006508">
    <property type="term" value="P:proteolysis"/>
    <property type="evidence" value="ECO:0007669"/>
    <property type="project" value="InterPro"/>
</dbReference>